<feature type="region of interest" description="Disordered" evidence="1">
    <location>
        <begin position="62"/>
        <end position="88"/>
    </location>
</feature>
<feature type="transmembrane region" description="Helical" evidence="2">
    <location>
        <begin position="489"/>
        <end position="507"/>
    </location>
</feature>
<dbReference type="EMBL" id="CP008956">
    <property type="protein sequence ID" value="QJQ00525.1"/>
    <property type="molecule type" value="Genomic_DNA"/>
</dbReference>
<feature type="transmembrane region" description="Helical" evidence="2">
    <location>
        <begin position="434"/>
        <end position="451"/>
    </location>
</feature>
<sequence length="598" mass="67227">MYAEWNKWAWDLLQIAPTDDTRAVKRAYAASLKTTRPDDDAERFQKLRQAYELALSLAQSALEDDAASQTEATEAIEPTEPAAASTASMQPVLPEVQAKSIDIVAPDLTPPAQPAPPETVPAPVVFQASRTPAQSWEAFLRDYANAFTESLHYSLANELTRHTRGPDFDNLDFAQAFELEAARYCAQPDPDPDLIEGLNAFYRWEENPAHLNALQPGLIWPILSELRALRMYQHLLNLKSDAARALLADTPPRWSLKLYNRRFTQEMQQLIQHMRWNCPETLHRKLKAEVIDWWEPRLARKRLQGPHLLASTLLGMSFSAMLFSSLGYSDLDGWFKQTLGRNGYYIGGWLLGQLLFLALVCVQVFGNASRSERLGQIVNSRNGQLGWILPAAVLDLLVMTLPHTSPWLLLPLCLGLSVVALYVMSIGTQRQEDGIGLLKIIGLFIGLWLVFNTYNPIFGPMFLPWAYLLAIGGEYYYRLLDAPCKHLTKLRAGWLLLSALTVASAMGQSQESSMGLIVISWLLAVIGMVLSDIYAHSRTLPFLCVFTYFTVNKFANLFVLTEMIGMRKMSIPMTMLVTTMVFTVCNLLSRTVSKRTFS</sequence>
<keyword evidence="2" id="KW-0472">Membrane</keyword>
<feature type="transmembrane region" description="Helical" evidence="2">
    <location>
        <begin position="407"/>
        <end position="427"/>
    </location>
</feature>
<feature type="transmembrane region" description="Helical" evidence="2">
    <location>
        <begin position="346"/>
        <end position="365"/>
    </location>
</feature>
<evidence type="ECO:0000313" key="4">
    <source>
        <dbReference type="Proteomes" id="UP000501648"/>
    </source>
</evidence>
<evidence type="ECO:0000256" key="1">
    <source>
        <dbReference type="SAM" id="MobiDB-lite"/>
    </source>
</evidence>
<organism evidence="3 4">
    <name type="scientific">Herbaspirillum rubrisubalbicans Os34</name>
    <dbReference type="NCBI Taxonomy" id="1235827"/>
    <lineage>
        <taxon>Bacteria</taxon>
        <taxon>Pseudomonadati</taxon>
        <taxon>Pseudomonadota</taxon>
        <taxon>Betaproteobacteria</taxon>
        <taxon>Burkholderiales</taxon>
        <taxon>Oxalobacteraceae</taxon>
        <taxon>Herbaspirillum</taxon>
    </lineage>
</organism>
<keyword evidence="2" id="KW-0812">Transmembrane</keyword>
<keyword evidence="2" id="KW-1133">Transmembrane helix</keyword>
<feature type="transmembrane region" description="Helical" evidence="2">
    <location>
        <begin position="307"/>
        <end position="326"/>
    </location>
</feature>
<dbReference type="AlphaFoldDB" id="A0A6M3ZPJ7"/>
<feature type="transmembrane region" description="Helical" evidence="2">
    <location>
        <begin position="571"/>
        <end position="589"/>
    </location>
</feature>
<proteinExistence type="predicted"/>
<feature type="transmembrane region" description="Helical" evidence="2">
    <location>
        <begin position="385"/>
        <end position="401"/>
    </location>
</feature>
<reference evidence="3 4" key="1">
    <citation type="journal article" date="2012" name="J. Bacteriol.">
        <title>Genome sequence of the pathogenic Herbaspirillum seropedicae strain Os34, isolated from rice roots.</title>
        <authorList>
            <person name="Ye W."/>
            <person name="Ye S."/>
            <person name="Liu J."/>
            <person name="Chang S."/>
            <person name="Chen M."/>
            <person name="Zhu B."/>
            <person name="Guo L."/>
            <person name="An Q."/>
        </authorList>
    </citation>
    <scope>NUCLEOTIDE SEQUENCE [LARGE SCALE GENOMIC DNA]</scope>
    <source>
        <strain evidence="3 4">Os34</strain>
    </source>
</reference>
<feature type="transmembrane region" description="Helical" evidence="2">
    <location>
        <begin position="540"/>
        <end position="559"/>
    </location>
</feature>
<evidence type="ECO:0000256" key="2">
    <source>
        <dbReference type="SAM" id="Phobius"/>
    </source>
</evidence>
<dbReference type="Proteomes" id="UP000501648">
    <property type="component" value="Chromosome"/>
</dbReference>
<gene>
    <name evidence="3" type="ORF">C798_09850</name>
</gene>
<feature type="transmembrane region" description="Helical" evidence="2">
    <location>
        <begin position="513"/>
        <end position="533"/>
    </location>
</feature>
<accession>A0A6M3ZPJ7</accession>
<protein>
    <submittedName>
        <fullName evidence="3">J domain-containing protein</fullName>
    </submittedName>
</protein>
<dbReference type="RefSeq" id="WP_017454623.1">
    <property type="nucleotide sequence ID" value="NZ_CP008956.1"/>
</dbReference>
<feature type="transmembrane region" description="Helical" evidence="2">
    <location>
        <begin position="457"/>
        <end position="477"/>
    </location>
</feature>
<evidence type="ECO:0000313" key="3">
    <source>
        <dbReference type="EMBL" id="QJQ00525.1"/>
    </source>
</evidence>
<name>A0A6M3ZPJ7_9BURK</name>